<protein>
    <submittedName>
        <fullName evidence="6">ATPase provides energy for both assembly of type IV secretion complex and secretion of T-DNA complex (VirB4)</fullName>
    </submittedName>
</protein>
<proteinExistence type="predicted"/>
<evidence type="ECO:0000256" key="5">
    <source>
        <dbReference type="SAM" id="Phobius"/>
    </source>
</evidence>
<feature type="transmembrane region" description="Helical" evidence="5">
    <location>
        <begin position="20"/>
        <end position="53"/>
    </location>
</feature>
<dbReference type="InterPro" id="IPR007792">
    <property type="entry name" value="T4SS_VirB3/TrbD/AvhB"/>
</dbReference>
<evidence type="ECO:0000313" key="6">
    <source>
        <dbReference type="EMBL" id="AUV50513.1"/>
    </source>
</evidence>
<evidence type="ECO:0000256" key="4">
    <source>
        <dbReference type="ARBA" id="ARBA00023136"/>
    </source>
</evidence>
<dbReference type="GO" id="GO:0016020">
    <property type="term" value="C:membrane"/>
    <property type="evidence" value="ECO:0007669"/>
    <property type="project" value="UniProtKB-SubCell"/>
</dbReference>
<keyword evidence="4 5" id="KW-0472">Membrane</keyword>
<comment type="subcellular location">
    <subcellularLocation>
        <location evidence="1">Membrane</location>
    </subcellularLocation>
</comment>
<reference evidence="6" key="1">
    <citation type="submission" date="2017-10" db="EMBL/GenBank/DDBJ databases">
        <title>Escherichia coli strain KP_ZA plasmid pBO_OXA-181, complete sequence.</title>
        <authorList>
            <person name="Gaibani P."/>
        </authorList>
    </citation>
    <scope>NUCLEOTIDE SEQUENCE</scope>
    <source>
        <strain evidence="6">BO15V</strain>
        <plasmid evidence="6">pKP_BO_OXA-181</plasmid>
    </source>
</reference>
<evidence type="ECO:0000256" key="3">
    <source>
        <dbReference type="ARBA" id="ARBA00022989"/>
    </source>
</evidence>
<evidence type="ECO:0000256" key="2">
    <source>
        <dbReference type="ARBA" id="ARBA00022692"/>
    </source>
</evidence>
<accession>A0A2K9UZN4</accession>
<keyword evidence="2 5" id="KW-0812">Transmembrane</keyword>
<organism evidence="6">
    <name type="scientific">Escherichia coli</name>
    <dbReference type="NCBI Taxonomy" id="562"/>
    <lineage>
        <taxon>Bacteria</taxon>
        <taxon>Pseudomonadati</taxon>
        <taxon>Pseudomonadota</taxon>
        <taxon>Gammaproteobacteria</taxon>
        <taxon>Enterobacterales</taxon>
        <taxon>Enterobacteriaceae</taxon>
        <taxon>Escherichia</taxon>
    </lineage>
</organism>
<keyword evidence="3 5" id="KW-1133">Transmembrane helix</keyword>
<dbReference type="AlphaFoldDB" id="A0A2K9UZN4"/>
<dbReference type="EMBL" id="MG228426">
    <property type="protein sequence ID" value="AUV50513.1"/>
    <property type="molecule type" value="Genomic_DNA"/>
</dbReference>
<sequence length="105" mass="12049">MSTVFKGLTRPALIRGLGVPLYPFLGMCVICVLLGVWIHEAMYALILPGWYAIKRVTKIDERFFLTCFICECKSKVILWQTSASMPSIMRGVRTTQSIYRKWTIL</sequence>
<geneLocation type="plasmid" evidence="6">
    <name>pKP_BO_OXA-181</name>
</geneLocation>
<keyword evidence="6" id="KW-0614">Plasmid</keyword>
<name>A0A2K9UZN4_ECOLX</name>
<evidence type="ECO:0000256" key="1">
    <source>
        <dbReference type="ARBA" id="ARBA00004370"/>
    </source>
</evidence>
<dbReference type="Pfam" id="PF05101">
    <property type="entry name" value="VirB3"/>
    <property type="match status" value="1"/>
</dbReference>